<evidence type="ECO:0000313" key="7">
    <source>
        <dbReference type="Proteomes" id="UP001146469"/>
    </source>
</evidence>
<keyword evidence="7" id="KW-1185">Reference proteome</keyword>
<sequence>MSTAVDILQQYGLADLTMRRLARALDVAPGALYWHFPNKQALLGGIAESILTAVPAHPGSAADYCSFLFDALTSLRDGADITLAAVASGTLDRDLAEEVSAELSAELGAEHSEEHSALDGAKLLLRFVFGSVLELQARQSVAVNLGASVGEQKQDKDQEQGVPSEACARQEVVLGVETILRGLSR</sequence>
<dbReference type="Gene3D" id="1.10.357.10">
    <property type="entry name" value="Tetracycline Repressor, domain 2"/>
    <property type="match status" value="1"/>
</dbReference>
<dbReference type="EMBL" id="JAKMUT010000006">
    <property type="protein sequence ID" value="MCZ9290050.1"/>
    <property type="molecule type" value="Genomic_DNA"/>
</dbReference>
<dbReference type="PANTHER" id="PTHR30055:SF151">
    <property type="entry name" value="TRANSCRIPTIONAL REGULATORY PROTEIN"/>
    <property type="match status" value="1"/>
</dbReference>
<evidence type="ECO:0000259" key="5">
    <source>
        <dbReference type="PROSITE" id="PS50977"/>
    </source>
</evidence>
<dbReference type="SUPFAM" id="SSF46689">
    <property type="entry name" value="Homeodomain-like"/>
    <property type="match status" value="1"/>
</dbReference>
<evidence type="ECO:0000256" key="2">
    <source>
        <dbReference type="ARBA" id="ARBA00023125"/>
    </source>
</evidence>
<dbReference type="InterPro" id="IPR003012">
    <property type="entry name" value="Tet_transcr_reg_TetR"/>
</dbReference>
<evidence type="ECO:0000256" key="1">
    <source>
        <dbReference type="ARBA" id="ARBA00023015"/>
    </source>
</evidence>
<keyword evidence="1" id="KW-0805">Transcription regulation</keyword>
<dbReference type="GO" id="GO:0003700">
    <property type="term" value="F:DNA-binding transcription factor activity"/>
    <property type="evidence" value="ECO:0007669"/>
    <property type="project" value="TreeGrafter"/>
</dbReference>
<dbReference type="InterPro" id="IPR023772">
    <property type="entry name" value="DNA-bd_HTH_TetR-type_CS"/>
</dbReference>
<dbReference type="Gene3D" id="1.10.10.60">
    <property type="entry name" value="Homeodomain-like"/>
    <property type="match status" value="1"/>
</dbReference>
<dbReference type="PRINTS" id="PR00400">
    <property type="entry name" value="TETREPRESSOR"/>
</dbReference>
<dbReference type="PROSITE" id="PS50977">
    <property type="entry name" value="HTH_TETR_2"/>
    <property type="match status" value="1"/>
</dbReference>
<dbReference type="GO" id="GO:0000976">
    <property type="term" value="F:transcription cis-regulatory region binding"/>
    <property type="evidence" value="ECO:0007669"/>
    <property type="project" value="TreeGrafter"/>
</dbReference>
<dbReference type="InterPro" id="IPR009057">
    <property type="entry name" value="Homeodomain-like_sf"/>
</dbReference>
<organism evidence="6 7">
    <name type="scientific">Corynebacterium evansiae</name>
    <dbReference type="NCBI Taxonomy" id="2913499"/>
    <lineage>
        <taxon>Bacteria</taxon>
        <taxon>Bacillati</taxon>
        <taxon>Actinomycetota</taxon>
        <taxon>Actinomycetes</taxon>
        <taxon>Mycobacteriales</taxon>
        <taxon>Corynebacteriaceae</taxon>
        <taxon>Corynebacterium</taxon>
    </lineage>
</organism>
<comment type="caution">
    <text evidence="6">The sequence shown here is derived from an EMBL/GenBank/DDBJ whole genome shotgun (WGS) entry which is preliminary data.</text>
</comment>
<dbReference type="InterPro" id="IPR050109">
    <property type="entry name" value="HTH-type_TetR-like_transc_reg"/>
</dbReference>
<proteinExistence type="predicted"/>
<dbReference type="Pfam" id="PF00440">
    <property type="entry name" value="TetR_N"/>
    <property type="match status" value="1"/>
</dbReference>
<gene>
    <name evidence="6" type="ORF">L8V00_07515</name>
</gene>
<dbReference type="GO" id="GO:0045892">
    <property type="term" value="P:negative regulation of DNA-templated transcription"/>
    <property type="evidence" value="ECO:0007669"/>
    <property type="project" value="InterPro"/>
</dbReference>
<feature type="domain" description="HTH tetR-type" evidence="5">
    <location>
        <begin position="1"/>
        <end position="54"/>
    </location>
</feature>
<name>A0A9X3LMX9_9CORY</name>
<evidence type="ECO:0000313" key="6">
    <source>
        <dbReference type="EMBL" id="MCZ9290050.1"/>
    </source>
</evidence>
<keyword evidence="2 4" id="KW-0238">DNA-binding</keyword>
<evidence type="ECO:0000256" key="3">
    <source>
        <dbReference type="ARBA" id="ARBA00023163"/>
    </source>
</evidence>
<reference evidence="6" key="1">
    <citation type="submission" date="2022-02" db="EMBL/GenBank/DDBJ databases">
        <title>Corynebacterium sp. from urogenital microbiome.</title>
        <authorList>
            <person name="Cappelli E.A."/>
            <person name="Ribeiro T.G."/>
            <person name="Peixe L."/>
        </authorList>
    </citation>
    <scope>NUCLEOTIDE SEQUENCE</scope>
    <source>
        <strain evidence="6">C8Ua_174</strain>
    </source>
</reference>
<dbReference type="AlphaFoldDB" id="A0A9X3LMX9"/>
<evidence type="ECO:0000256" key="4">
    <source>
        <dbReference type="PROSITE-ProRule" id="PRU00335"/>
    </source>
</evidence>
<dbReference type="PROSITE" id="PS01081">
    <property type="entry name" value="HTH_TETR_1"/>
    <property type="match status" value="1"/>
</dbReference>
<dbReference type="PANTHER" id="PTHR30055">
    <property type="entry name" value="HTH-TYPE TRANSCRIPTIONAL REGULATOR RUTR"/>
    <property type="match status" value="1"/>
</dbReference>
<dbReference type="InterPro" id="IPR001647">
    <property type="entry name" value="HTH_TetR"/>
</dbReference>
<dbReference type="Proteomes" id="UP001146469">
    <property type="component" value="Unassembled WGS sequence"/>
</dbReference>
<dbReference type="GO" id="GO:0046677">
    <property type="term" value="P:response to antibiotic"/>
    <property type="evidence" value="ECO:0007669"/>
    <property type="project" value="InterPro"/>
</dbReference>
<protein>
    <submittedName>
        <fullName evidence="6">TetR family transcriptional regulator</fullName>
    </submittedName>
</protein>
<accession>A0A9X3LMX9</accession>
<dbReference type="RefSeq" id="WP_269944662.1">
    <property type="nucleotide sequence ID" value="NZ_JAKMUT010000006.1"/>
</dbReference>
<keyword evidence="3" id="KW-0804">Transcription</keyword>
<feature type="DNA-binding region" description="H-T-H motif" evidence="4">
    <location>
        <begin position="17"/>
        <end position="36"/>
    </location>
</feature>